<keyword evidence="2" id="KW-0813">Transport</keyword>
<evidence type="ECO:0000259" key="7">
    <source>
        <dbReference type="PROSITE" id="PS50850"/>
    </source>
</evidence>
<dbReference type="AlphaFoldDB" id="A0A5N6J4Q1"/>
<dbReference type="Pfam" id="PF07690">
    <property type="entry name" value="MFS_1"/>
    <property type="match status" value="1"/>
</dbReference>
<dbReference type="Proteomes" id="UP000326289">
    <property type="component" value="Unassembled WGS sequence"/>
</dbReference>
<dbReference type="InterPro" id="IPR020846">
    <property type="entry name" value="MFS_dom"/>
</dbReference>
<evidence type="ECO:0000256" key="6">
    <source>
        <dbReference type="SAM" id="Phobius"/>
    </source>
</evidence>
<keyword evidence="3 6" id="KW-0812">Transmembrane</keyword>
<organism evidence="8 9">
    <name type="scientific">Aspergillus minisclerotigenes</name>
    <dbReference type="NCBI Taxonomy" id="656917"/>
    <lineage>
        <taxon>Eukaryota</taxon>
        <taxon>Fungi</taxon>
        <taxon>Dikarya</taxon>
        <taxon>Ascomycota</taxon>
        <taxon>Pezizomycotina</taxon>
        <taxon>Eurotiomycetes</taxon>
        <taxon>Eurotiomycetidae</taxon>
        <taxon>Eurotiales</taxon>
        <taxon>Aspergillaceae</taxon>
        <taxon>Aspergillus</taxon>
        <taxon>Aspergillus subgen. Circumdati</taxon>
    </lineage>
</organism>
<feature type="transmembrane region" description="Helical" evidence="6">
    <location>
        <begin position="182"/>
        <end position="201"/>
    </location>
</feature>
<evidence type="ECO:0000256" key="1">
    <source>
        <dbReference type="ARBA" id="ARBA00004141"/>
    </source>
</evidence>
<evidence type="ECO:0000256" key="5">
    <source>
        <dbReference type="ARBA" id="ARBA00023136"/>
    </source>
</evidence>
<dbReference type="InterPro" id="IPR036259">
    <property type="entry name" value="MFS_trans_sf"/>
</dbReference>
<protein>
    <submittedName>
        <fullName evidence="8">Major facilitator superfamily domain-containing protein</fullName>
    </submittedName>
</protein>
<dbReference type="SUPFAM" id="SSF103473">
    <property type="entry name" value="MFS general substrate transporter"/>
    <property type="match status" value="1"/>
</dbReference>
<feature type="transmembrane region" description="Helical" evidence="6">
    <location>
        <begin position="88"/>
        <end position="112"/>
    </location>
</feature>
<gene>
    <name evidence="8" type="ORF">BDV30DRAFT_226435</name>
</gene>
<sequence length="491" mass="55269">MSDAETYLDEKINSSGSVSGLKNVEGDLDRDEVYSPREQRKILHKIDRRLVTGLGLLMCVSLVDRTNLGNAMIAGQSMEEELRLYIGSRYSITLLTFFIPYVLFQFPLITVIRKIGPKIFLAGITFSWGIVMMGFGFIHNWTVLVGLRIVLGFLEAGLFPGSVYLLSMWYTRYDLHKRYSSFYLISVIGGAFSGILSYGFVHMNGLGNLSAWRWIFVMEGILTCLVAVVGFFLIVNFPNENNLSWKFLSKEETAFVVRRLNRDRRDSSEAAFNLKEFLRPALDPKIWGFALIFFSATVVSYAITFFLPLILRSELKFPQAASQVLTTPPYFFAGIFMYVQGWIGDKYHIRAPLIIYNCVQCIVGLAILGWVQIPGVQYFGIFLVTSASNATIPAALTYQANNIRGQWKRAFCSASIVSFGGTGGVAGSLVFRSQDSPRYLPGLYACIAWTRCNLLSIVVVCILSLYFYISNRRAARGKLVIEGLPEFRYTL</sequence>
<feature type="transmembrane region" description="Helical" evidence="6">
    <location>
        <begin position="351"/>
        <end position="373"/>
    </location>
</feature>
<keyword evidence="9" id="KW-1185">Reference proteome</keyword>
<feature type="transmembrane region" description="Helical" evidence="6">
    <location>
        <begin position="286"/>
        <end position="311"/>
    </location>
</feature>
<accession>A0A5N6J4Q1</accession>
<feature type="transmembrane region" description="Helical" evidence="6">
    <location>
        <begin position="410"/>
        <end position="430"/>
    </location>
</feature>
<feature type="transmembrane region" description="Helical" evidence="6">
    <location>
        <begin position="379"/>
        <end position="398"/>
    </location>
</feature>
<dbReference type="PANTHER" id="PTHR43791">
    <property type="entry name" value="PERMEASE-RELATED"/>
    <property type="match status" value="1"/>
</dbReference>
<dbReference type="InterPro" id="IPR011701">
    <property type="entry name" value="MFS"/>
</dbReference>
<keyword evidence="5 6" id="KW-0472">Membrane</keyword>
<evidence type="ECO:0000313" key="9">
    <source>
        <dbReference type="Proteomes" id="UP000326289"/>
    </source>
</evidence>
<keyword evidence="4 6" id="KW-1133">Transmembrane helix</keyword>
<dbReference type="GO" id="GO:0022857">
    <property type="term" value="F:transmembrane transporter activity"/>
    <property type="evidence" value="ECO:0007669"/>
    <property type="project" value="InterPro"/>
</dbReference>
<evidence type="ECO:0000256" key="3">
    <source>
        <dbReference type="ARBA" id="ARBA00022692"/>
    </source>
</evidence>
<reference evidence="8 9" key="1">
    <citation type="submission" date="2019-04" db="EMBL/GenBank/DDBJ databases">
        <title>Fungal friends and foes A comparative genomics study of 23 Aspergillus species from section Flavi.</title>
        <authorList>
            <consortium name="DOE Joint Genome Institute"/>
            <person name="Kjaerbolling I."/>
            <person name="Vesth T.C."/>
            <person name="Frisvad J.C."/>
            <person name="Nybo J.L."/>
            <person name="Theobald S."/>
            <person name="Kildgaard S."/>
            <person name="Petersen T.I."/>
            <person name="Kuo A."/>
            <person name="Sato A."/>
            <person name="Lyhne E.K."/>
            <person name="Kogle M.E."/>
            <person name="Wiebenga A."/>
            <person name="Kun R.S."/>
            <person name="Lubbers R.J."/>
            <person name="Makela M.R."/>
            <person name="Barry K."/>
            <person name="Chovatia M."/>
            <person name="Clum A."/>
            <person name="Daum C."/>
            <person name="Haridas S."/>
            <person name="He G."/>
            <person name="LaButti K."/>
            <person name="Lipzen A."/>
            <person name="Mondo S."/>
            <person name="Pangilinan J."/>
            <person name="Riley R."/>
            <person name="Salamov A."/>
            <person name="Simmons B.A."/>
            <person name="Magnuson J.K."/>
            <person name="Henrissat B."/>
            <person name="Mortensen U.H."/>
            <person name="Larsen T.O."/>
            <person name="De vries R.P."/>
            <person name="Grigoriev I.V."/>
            <person name="Machida M."/>
            <person name="Baker S.E."/>
            <person name="Andersen M.R."/>
        </authorList>
    </citation>
    <scope>NUCLEOTIDE SEQUENCE [LARGE SCALE GENOMIC DNA]</scope>
    <source>
        <strain evidence="8 9">CBS 117635</strain>
    </source>
</reference>
<comment type="subcellular location">
    <subcellularLocation>
        <location evidence="1">Membrane</location>
        <topology evidence="1">Multi-pass membrane protein</topology>
    </subcellularLocation>
</comment>
<evidence type="ECO:0000256" key="4">
    <source>
        <dbReference type="ARBA" id="ARBA00022989"/>
    </source>
</evidence>
<proteinExistence type="predicted"/>
<dbReference type="PROSITE" id="PS50850">
    <property type="entry name" value="MFS"/>
    <property type="match status" value="1"/>
</dbReference>
<dbReference type="EMBL" id="ML732793">
    <property type="protein sequence ID" value="KAB8273851.1"/>
    <property type="molecule type" value="Genomic_DNA"/>
</dbReference>
<name>A0A5N6J4Q1_9EURO</name>
<feature type="domain" description="Major facilitator superfamily (MFS) profile" evidence="7">
    <location>
        <begin position="50"/>
        <end position="473"/>
    </location>
</feature>
<dbReference type="Gene3D" id="1.20.1250.20">
    <property type="entry name" value="MFS general substrate transporter like domains"/>
    <property type="match status" value="2"/>
</dbReference>
<evidence type="ECO:0000256" key="2">
    <source>
        <dbReference type="ARBA" id="ARBA00022448"/>
    </source>
</evidence>
<feature type="transmembrane region" description="Helical" evidence="6">
    <location>
        <begin position="213"/>
        <end position="237"/>
    </location>
</feature>
<feature type="transmembrane region" description="Helical" evidence="6">
    <location>
        <begin position="119"/>
        <end position="139"/>
    </location>
</feature>
<feature type="transmembrane region" description="Helical" evidence="6">
    <location>
        <begin position="442"/>
        <end position="469"/>
    </location>
</feature>
<dbReference type="GO" id="GO:0016020">
    <property type="term" value="C:membrane"/>
    <property type="evidence" value="ECO:0007669"/>
    <property type="project" value="UniProtKB-SubCell"/>
</dbReference>
<dbReference type="PANTHER" id="PTHR43791:SF47">
    <property type="entry name" value="MAJOR FACILITATOR SUPERFAMILY (MFS) PROFILE DOMAIN-CONTAINING PROTEIN-RELATED"/>
    <property type="match status" value="1"/>
</dbReference>
<feature type="transmembrane region" description="Helical" evidence="6">
    <location>
        <begin position="145"/>
        <end position="170"/>
    </location>
</feature>
<evidence type="ECO:0000313" key="8">
    <source>
        <dbReference type="EMBL" id="KAB8273851.1"/>
    </source>
</evidence>
<feature type="transmembrane region" description="Helical" evidence="6">
    <location>
        <begin position="317"/>
        <end position="339"/>
    </location>
</feature>